<gene>
    <name evidence="2" type="primary">121</name>
</gene>
<evidence type="ECO:0000259" key="1">
    <source>
        <dbReference type="Pfam" id="PF08719"/>
    </source>
</evidence>
<dbReference type="Proteomes" id="UP000008530">
    <property type="component" value="Segment"/>
</dbReference>
<dbReference type="EMBL" id="GU070616">
    <property type="protein sequence ID" value="ADP02516.1"/>
    <property type="molecule type" value="Genomic_DNA"/>
</dbReference>
<dbReference type="SUPFAM" id="SSF143990">
    <property type="entry name" value="YbiA-like"/>
    <property type="match status" value="1"/>
</dbReference>
<organism evidence="2 3">
    <name type="scientific">Salmonella phage PVPSE1</name>
    <dbReference type="NCBI Taxonomy" id="889338"/>
    <lineage>
        <taxon>Viruses</taxon>
        <taxon>Duplodnaviria</taxon>
        <taxon>Heunggongvirae</taxon>
        <taxon>Uroviricota</taxon>
        <taxon>Caudoviricetes</taxon>
        <taxon>Vequintavirinae</taxon>
        <taxon>Seunavirus</taxon>
        <taxon>Seunavirus PVPSE1</taxon>
    </lineage>
</organism>
<sequence>MRVTDKFVFFFTQYDIFSNHYRCANPFWIPKHQAVGAKFWTVEHFMMYEKAMLFGDTNIAVDIANVYHPQEAKKLGRRVKNFDNSKWEAFRENIVVNGLYAKMMANPTIKDAAIKLRKEGRVFVEASPYDAIWGIKMAENDPGVEDPTNWKGLNLLGNCWHKAIDRVIDTMEVH</sequence>
<dbReference type="NCBIfam" id="TIGR02464">
    <property type="entry name" value="ribofla_fusion"/>
    <property type="match status" value="1"/>
</dbReference>
<dbReference type="RefSeq" id="YP_004893927.1">
    <property type="nucleotide sequence ID" value="NC_016071.1"/>
</dbReference>
<dbReference type="OrthoDB" id="10627at10239"/>
<evidence type="ECO:0000313" key="3">
    <source>
        <dbReference type="Proteomes" id="UP000008530"/>
    </source>
</evidence>
<accession>G3BLY6</accession>
<feature type="domain" description="NADAR" evidence="1">
    <location>
        <begin position="13"/>
        <end position="159"/>
    </location>
</feature>
<dbReference type="InterPro" id="IPR012816">
    <property type="entry name" value="NADAR"/>
</dbReference>
<keyword evidence="3" id="KW-1185">Reference proteome</keyword>
<name>G3BLY6_9CAUD</name>
<dbReference type="KEGG" id="vg:11258101"/>
<evidence type="ECO:0000313" key="2">
    <source>
        <dbReference type="EMBL" id="ADP02516.1"/>
    </source>
</evidence>
<reference evidence="2 3" key="1">
    <citation type="journal article" date="2011" name="J. Virol.">
        <title>Genomic and proteomic characterization of the broad host range Salmonella phage PVP-SE1 - The creation of a new phage genus.</title>
        <authorList>
            <person name="Santos S.B."/>
            <person name="Kropinski A.M."/>
            <person name="Ceyssens P.J."/>
            <person name="Ackermann H.W."/>
            <person name="Villegas A."/>
            <person name="Lavigne R."/>
            <person name="Krylov V.N."/>
            <person name="Carvalho C.M."/>
            <person name="Ferreira E.C."/>
            <person name="Azeredo J."/>
        </authorList>
    </citation>
    <scope>NUCLEOTIDE SEQUENCE [LARGE SCALE GENOMIC DNA]</scope>
    <source>
        <strain evidence="2">PVP-SE1</strain>
    </source>
</reference>
<dbReference type="GeneID" id="11258101"/>
<dbReference type="Gene3D" id="1.10.357.40">
    <property type="entry name" value="YbiA-like"/>
    <property type="match status" value="1"/>
</dbReference>
<protein>
    <submittedName>
        <fullName evidence="2">Uncharacterized protein 121</fullName>
    </submittedName>
</protein>
<dbReference type="CDD" id="cd15457">
    <property type="entry name" value="NADAR"/>
    <property type="match status" value="1"/>
</dbReference>
<dbReference type="Pfam" id="PF08719">
    <property type="entry name" value="NADAR"/>
    <property type="match status" value="1"/>
</dbReference>
<dbReference type="InterPro" id="IPR037238">
    <property type="entry name" value="YbiA-like_sf"/>
</dbReference>
<proteinExistence type="predicted"/>